<dbReference type="OrthoDB" id="2110422at2759"/>
<evidence type="ECO:0000313" key="4">
    <source>
        <dbReference type="Proteomes" id="UP000054564"/>
    </source>
</evidence>
<feature type="domain" description="DUF7727" evidence="2">
    <location>
        <begin position="53"/>
        <end position="189"/>
    </location>
</feature>
<evidence type="ECO:0000256" key="1">
    <source>
        <dbReference type="SAM" id="Phobius"/>
    </source>
</evidence>
<feature type="transmembrane region" description="Helical" evidence="1">
    <location>
        <begin position="61"/>
        <end position="82"/>
    </location>
</feature>
<sequence length="201" mass="22278">MLSEKRIYCLLLVDFPPPSPTASTPYHQLESFLGRDLGSFNGSKHHIPVIYNMGNLIWSDWGRLVALTAGYWNLWGALWGIFYRKYFWDFVGGKLGPVGIIPPGSAAPFIQFIVTVPAVQGACLICGLFTVLFEWPLLPETFLYRSLAFKTVFYCISALLAALVYQTADATVIYVVAILAYTVALTKGEIVGEKAVDNSRV</sequence>
<feature type="transmembrane region" description="Helical" evidence="1">
    <location>
        <begin position="147"/>
        <end position="165"/>
    </location>
</feature>
<keyword evidence="4" id="KW-1185">Reference proteome</keyword>
<dbReference type="PANTHER" id="PTHR40629">
    <property type="entry name" value="PRO41 PROTEIN"/>
    <property type="match status" value="1"/>
</dbReference>
<dbReference type="EMBL" id="AJIL01000038">
    <property type="protein sequence ID" value="KNF00270.1"/>
    <property type="molecule type" value="Genomic_DNA"/>
</dbReference>
<dbReference type="Pfam" id="PF24853">
    <property type="entry name" value="DUF7727"/>
    <property type="match status" value="1"/>
</dbReference>
<dbReference type="InterPro" id="IPR056144">
    <property type="entry name" value="DUF7727"/>
</dbReference>
<evidence type="ECO:0000313" key="3">
    <source>
        <dbReference type="EMBL" id="KNF00270.1"/>
    </source>
</evidence>
<comment type="caution">
    <text evidence="3">The sequence shown here is derived from an EMBL/GenBank/DDBJ whole genome shotgun (WGS) entry which is preliminary data.</text>
</comment>
<protein>
    <recommendedName>
        <fullName evidence="2">DUF7727 domain-containing protein</fullName>
    </recommendedName>
</protein>
<evidence type="ECO:0000259" key="2">
    <source>
        <dbReference type="Pfam" id="PF24853"/>
    </source>
</evidence>
<feature type="transmembrane region" description="Helical" evidence="1">
    <location>
        <begin position="171"/>
        <end position="190"/>
    </location>
</feature>
<feature type="transmembrane region" description="Helical" evidence="1">
    <location>
        <begin position="109"/>
        <end position="135"/>
    </location>
</feature>
<name>A0A0L0VMK9_9BASI</name>
<accession>A0A0L0VMK9</accession>
<dbReference type="PANTHER" id="PTHR40629:SF1">
    <property type="entry name" value="PRO41 PROTEIN"/>
    <property type="match status" value="1"/>
</dbReference>
<dbReference type="Proteomes" id="UP000054564">
    <property type="component" value="Unassembled WGS sequence"/>
</dbReference>
<reference evidence="4" key="1">
    <citation type="submission" date="2014-03" db="EMBL/GenBank/DDBJ databases">
        <title>The Genome Sequence of Puccinia striiformis f. sp. tritici PST-78.</title>
        <authorList>
            <consortium name="The Broad Institute Genome Sequencing Platform"/>
            <person name="Cuomo C."/>
            <person name="Hulbert S."/>
            <person name="Chen X."/>
            <person name="Walker B."/>
            <person name="Young S.K."/>
            <person name="Zeng Q."/>
            <person name="Gargeya S."/>
            <person name="Fitzgerald M."/>
            <person name="Haas B."/>
            <person name="Abouelleil A."/>
            <person name="Alvarado L."/>
            <person name="Arachchi H.M."/>
            <person name="Berlin A.M."/>
            <person name="Chapman S.B."/>
            <person name="Goldberg J."/>
            <person name="Griggs A."/>
            <person name="Gujja S."/>
            <person name="Hansen M."/>
            <person name="Howarth C."/>
            <person name="Imamovic A."/>
            <person name="Larimer J."/>
            <person name="McCowan C."/>
            <person name="Montmayeur A."/>
            <person name="Murphy C."/>
            <person name="Neiman D."/>
            <person name="Pearson M."/>
            <person name="Priest M."/>
            <person name="Roberts A."/>
            <person name="Saif S."/>
            <person name="Shea T."/>
            <person name="Sisk P."/>
            <person name="Sykes S."/>
            <person name="Wortman J."/>
            <person name="Nusbaum C."/>
            <person name="Birren B."/>
        </authorList>
    </citation>
    <scope>NUCLEOTIDE SEQUENCE [LARGE SCALE GENOMIC DNA]</scope>
    <source>
        <strain evidence="4">race PST-78</strain>
    </source>
</reference>
<proteinExistence type="predicted"/>
<keyword evidence="1" id="KW-0812">Transmembrane</keyword>
<keyword evidence="1" id="KW-1133">Transmembrane helix</keyword>
<organism evidence="3 4">
    <name type="scientific">Puccinia striiformis f. sp. tritici PST-78</name>
    <dbReference type="NCBI Taxonomy" id="1165861"/>
    <lineage>
        <taxon>Eukaryota</taxon>
        <taxon>Fungi</taxon>
        <taxon>Dikarya</taxon>
        <taxon>Basidiomycota</taxon>
        <taxon>Pucciniomycotina</taxon>
        <taxon>Pucciniomycetes</taxon>
        <taxon>Pucciniales</taxon>
        <taxon>Pucciniaceae</taxon>
        <taxon>Puccinia</taxon>
    </lineage>
</organism>
<dbReference type="AlphaFoldDB" id="A0A0L0VMK9"/>
<gene>
    <name evidence="3" type="ORF">PSTG_06442</name>
</gene>
<keyword evidence="1" id="KW-0472">Membrane</keyword>